<dbReference type="AlphaFoldDB" id="A0A494GJM5"/>
<accession>A0A494GJM5</accession>
<protein>
    <submittedName>
        <fullName evidence="3">Uncharacterized protein</fullName>
    </submittedName>
</protein>
<evidence type="ECO:0000313" key="4">
    <source>
        <dbReference type="Proteomes" id="UP000189738"/>
    </source>
</evidence>
<feature type="coiled-coil region" evidence="1">
    <location>
        <begin position="98"/>
        <end position="125"/>
    </location>
</feature>
<name>A0A494GJM5_9FLAO</name>
<evidence type="ECO:0000256" key="2">
    <source>
        <dbReference type="SAM" id="MobiDB-lite"/>
    </source>
</evidence>
<dbReference type="EMBL" id="CP014339">
    <property type="protein sequence ID" value="AQX52545.1"/>
    <property type="molecule type" value="Genomic_DNA"/>
</dbReference>
<evidence type="ECO:0000313" key="3">
    <source>
        <dbReference type="EMBL" id="AQX52545.1"/>
    </source>
</evidence>
<feature type="region of interest" description="Disordered" evidence="2">
    <location>
        <begin position="25"/>
        <end position="50"/>
    </location>
</feature>
<dbReference type="RefSeq" id="WP_078691287.1">
    <property type="nucleotide sequence ID" value="NZ_CP014339.1"/>
</dbReference>
<evidence type="ECO:0000256" key="1">
    <source>
        <dbReference type="SAM" id="Coils"/>
    </source>
</evidence>
<dbReference type="Proteomes" id="UP000189738">
    <property type="component" value="Chromosome"/>
</dbReference>
<sequence>MRKILTTEIQKEKCNAAALGLFNSAMSSGAPENKTAQEENSNNNEEEKSKRLEILEASLAKKEAELQRRFDNHFGTWKQTNGQPMNDKRNGGAFFRKVEKQNDAIRNMQASIQKTKDAIDREKSTTAYVKGVKSGLPKSISSLIDKKGLTQWKKYPNTFFVPGVEKARIIWNDKKNRVEHKYTNTIQDPEQQKKFAQMFNSLHAEFNKK</sequence>
<organism evidence="3 4">
    <name type="scientific">Elizabethkingia anophelis</name>
    <dbReference type="NCBI Taxonomy" id="1117645"/>
    <lineage>
        <taxon>Bacteria</taxon>
        <taxon>Pseudomonadati</taxon>
        <taxon>Bacteroidota</taxon>
        <taxon>Flavobacteriia</taxon>
        <taxon>Flavobacteriales</taxon>
        <taxon>Weeksellaceae</taxon>
        <taxon>Elizabethkingia</taxon>
    </lineage>
</organism>
<gene>
    <name evidence="3" type="ORF">AYC66_18485</name>
</gene>
<keyword evidence="1" id="KW-0175">Coiled coil</keyword>
<reference evidence="3 4" key="1">
    <citation type="submission" date="2016-02" db="EMBL/GenBank/DDBJ databases">
        <authorList>
            <person name="Nicholson A.C."/>
            <person name="Humrighouse B.W."/>
            <person name="Loparev V."/>
            <person name="Emery B."/>
            <person name="Graziano J."/>
            <person name="McQuiston J.R."/>
        </authorList>
    </citation>
    <scope>NUCLEOTIDE SEQUENCE [LARGE SCALE GENOMIC DNA]</scope>
    <source>
        <strain evidence="3 4">E6809</strain>
    </source>
</reference>
<proteinExistence type="predicted"/>